<dbReference type="EMBL" id="JANPWB010000015">
    <property type="protein sequence ID" value="KAJ1093304.1"/>
    <property type="molecule type" value="Genomic_DNA"/>
</dbReference>
<evidence type="ECO:0000256" key="1">
    <source>
        <dbReference type="SAM" id="MobiDB-lite"/>
    </source>
</evidence>
<dbReference type="AlphaFoldDB" id="A0AAV7LSH5"/>
<protein>
    <submittedName>
        <fullName evidence="2">Uncharacterized protein</fullName>
    </submittedName>
</protein>
<proteinExistence type="predicted"/>
<gene>
    <name evidence="2" type="ORF">NDU88_006409</name>
</gene>
<feature type="region of interest" description="Disordered" evidence="1">
    <location>
        <begin position="1"/>
        <end position="22"/>
    </location>
</feature>
<keyword evidence="3" id="KW-1185">Reference proteome</keyword>
<feature type="compositionally biased region" description="Low complexity" evidence="1">
    <location>
        <begin position="1"/>
        <end position="13"/>
    </location>
</feature>
<reference evidence="2" key="1">
    <citation type="journal article" date="2022" name="bioRxiv">
        <title>Sequencing and chromosome-scale assembly of the giantPleurodeles waltlgenome.</title>
        <authorList>
            <person name="Brown T."/>
            <person name="Elewa A."/>
            <person name="Iarovenko S."/>
            <person name="Subramanian E."/>
            <person name="Araus A.J."/>
            <person name="Petzold A."/>
            <person name="Susuki M."/>
            <person name="Suzuki K.-i.T."/>
            <person name="Hayashi T."/>
            <person name="Toyoda A."/>
            <person name="Oliveira C."/>
            <person name="Osipova E."/>
            <person name="Leigh N.D."/>
            <person name="Simon A."/>
            <person name="Yun M.H."/>
        </authorList>
    </citation>
    <scope>NUCLEOTIDE SEQUENCE</scope>
    <source>
        <strain evidence="2">20211129_DDA</strain>
        <tissue evidence="2">Liver</tissue>
    </source>
</reference>
<organism evidence="2 3">
    <name type="scientific">Pleurodeles waltl</name>
    <name type="common">Iberian ribbed newt</name>
    <dbReference type="NCBI Taxonomy" id="8319"/>
    <lineage>
        <taxon>Eukaryota</taxon>
        <taxon>Metazoa</taxon>
        <taxon>Chordata</taxon>
        <taxon>Craniata</taxon>
        <taxon>Vertebrata</taxon>
        <taxon>Euteleostomi</taxon>
        <taxon>Amphibia</taxon>
        <taxon>Batrachia</taxon>
        <taxon>Caudata</taxon>
        <taxon>Salamandroidea</taxon>
        <taxon>Salamandridae</taxon>
        <taxon>Pleurodelinae</taxon>
        <taxon>Pleurodeles</taxon>
    </lineage>
</organism>
<evidence type="ECO:0000313" key="2">
    <source>
        <dbReference type="EMBL" id="KAJ1093304.1"/>
    </source>
</evidence>
<name>A0AAV7LSH5_PLEWA</name>
<evidence type="ECO:0000313" key="3">
    <source>
        <dbReference type="Proteomes" id="UP001066276"/>
    </source>
</evidence>
<comment type="caution">
    <text evidence="2">The sequence shown here is derived from an EMBL/GenBank/DDBJ whole genome shotgun (WGS) entry which is preliminary data.</text>
</comment>
<sequence>MPPAASPHLHAPPWGKENKGVHRCRAEKPKGCLYCSPKKKLARGSQLTVNFAWKTKLQNVAPIILQVSTASSE</sequence>
<dbReference type="Proteomes" id="UP001066276">
    <property type="component" value="Chromosome 11"/>
</dbReference>
<accession>A0AAV7LSH5</accession>